<keyword evidence="2 6" id="KW-1003">Cell membrane</keyword>
<dbReference type="RefSeq" id="WP_164626462.1">
    <property type="nucleotide sequence ID" value="NZ_JAAIVJ010000007.1"/>
</dbReference>
<evidence type="ECO:0000256" key="5">
    <source>
        <dbReference type="ARBA" id="ARBA00023136"/>
    </source>
</evidence>
<dbReference type="InterPro" id="IPR015414">
    <property type="entry name" value="TMEM64"/>
</dbReference>
<evidence type="ECO:0000256" key="4">
    <source>
        <dbReference type="ARBA" id="ARBA00022989"/>
    </source>
</evidence>
<feature type="transmembrane region" description="Helical" evidence="6">
    <location>
        <begin position="144"/>
        <end position="167"/>
    </location>
</feature>
<dbReference type="AlphaFoldDB" id="A0A6M0QX30"/>
<feature type="transmembrane region" description="Helical" evidence="6">
    <location>
        <begin position="209"/>
        <end position="234"/>
    </location>
</feature>
<comment type="similarity">
    <text evidence="6">Belongs to the TVP38/TMEM64 family.</text>
</comment>
<keyword evidence="9" id="KW-1185">Reference proteome</keyword>
<evidence type="ECO:0000313" key="9">
    <source>
        <dbReference type="Proteomes" id="UP000477782"/>
    </source>
</evidence>
<dbReference type="InterPro" id="IPR032816">
    <property type="entry name" value="VTT_dom"/>
</dbReference>
<dbReference type="GO" id="GO:0005886">
    <property type="term" value="C:plasma membrane"/>
    <property type="evidence" value="ECO:0007669"/>
    <property type="project" value="UniProtKB-SubCell"/>
</dbReference>
<feature type="transmembrane region" description="Helical" evidence="6">
    <location>
        <begin position="56"/>
        <end position="89"/>
    </location>
</feature>
<keyword evidence="5 6" id="KW-0472">Membrane</keyword>
<comment type="subcellular location">
    <subcellularLocation>
        <location evidence="1 6">Cell membrane</location>
        <topology evidence="1 6">Multi-pass membrane protein</topology>
    </subcellularLocation>
</comment>
<dbReference type="Pfam" id="PF09335">
    <property type="entry name" value="VTT_dom"/>
    <property type="match status" value="1"/>
</dbReference>
<gene>
    <name evidence="8" type="ORF">G4Z14_13130</name>
</gene>
<evidence type="ECO:0000256" key="1">
    <source>
        <dbReference type="ARBA" id="ARBA00004651"/>
    </source>
</evidence>
<keyword evidence="3 6" id="KW-0812">Transmembrane</keyword>
<evidence type="ECO:0000313" key="8">
    <source>
        <dbReference type="EMBL" id="NEY91243.1"/>
    </source>
</evidence>
<feature type="transmembrane region" description="Helical" evidence="6">
    <location>
        <begin position="101"/>
        <end position="123"/>
    </location>
</feature>
<protein>
    <recommendedName>
        <fullName evidence="6">TVP38/TMEM64 family membrane protein</fullName>
    </recommendedName>
</protein>
<reference evidence="8 9" key="1">
    <citation type="submission" date="2020-02" db="EMBL/GenBank/DDBJ databases">
        <authorList>
            <person name="Chen W.-M."/>
        </authorList>
    </citation>
    <scope>NUCLEOTIDE SEQUENCE [LARGE SCALE GENOMIC DNA]</scope>
    <source>
        <strain evidence="8 9">KMS-5</strain>
    </source>
</reference>
<evidence type="ECO:0000256" key="6">
    <source>
        <dbReference type="RuleBase" id="RU366058"/>
    </source>
</evidence>
<feature type="domain" description="VTT" evidence="7">
    <location>
        <begin position="76"/>
        <end position="195"/>
    </location>
</feature>
<evidence type="ECO:0000256" key="2">
    <source>
        <dbReference type="ARBA" id="ARBA00022475"/>
    </source>
</evidence>
<keyword evidence="4 6" id="KW-1133">Transmembrane helix</keyword>
<name>A0A6M0QX30_9RHOB</name>
<accession>A0A6M0QX30</accession>
<feature type="transmembrane region" description="Helical" evidence="6">
    <location>
        <begin position="16"/>
        <end position="36"/>
    </location>
</feature>
<sequence length="244" mass="25448">MNTQIPSPGRSRLRHLPFAVILAAGLLGGIAFRDLLTFEALARHREALIVWRDGHYLWASFGFIAAYAVIVAVSVPGATIATLTGGFLFGMFPGTLYNVTAATIGAVLVFLAARAGIGADVAARIAARGGAAARLQASLRGNQWSVLLLMRLVPVVPFFLANLIPAFAGIRLWPFLATTALGIIPGGLVFTSIGAGLGEVFARGESPDLGVIFTAPVLGPLLGLAALAALPMVIKLWQRRGGGR</sequence>
<dbReference type="PANTHER" id="PTHR12677">
    <property type="entry name" value="GOLGI APPARATUS MEMBRANE PROTEIN TVP38-RELATED"/>
    <property type="match status" value="1"/>
</dbReference>
<organism evidence="8 9">
    <name type="scientific">Tabrizicola oligotrophica</name>
    <dbReference type="NCBI Taxonomy" id="2710650"/>
    <lineage>
        <taxon>Bacteria</taxon>
        <taxon>Pseudomonadati</taxon>
        <taxon>Pseudomonadota</taxon>
        <taxon>Alphaproteobacteria</taxon>
        <taxon>Rhodobacterales</taxon>
        <taxon>Paracoccaceae</taxon>
        <taxon>Tabrizicola</taxon>
    </lineage>
</organism>
<dbReference type="Proteomes" id="UP000477782">
    <property type="component" value="Unassembled WGS sequence"/>
</dbReference>
<feature type="transmembrane region" description="Helical" evidence="6">
    <location>
        <begin position="173"/>
        <end position="197"/>
    </location>
</feature>
<proteinExistence type="inferred from homology"/>
<evidence type="ECO:0000259" key="7">
    <source>
        <dbReference type="Pfam" id="PF09335"/>
    </source>
</evidence>
<evidence type="ECO:0000256" key="3">
    <source>
        <dbReference type="ARBA" id="ARBA00022692"/>
    </source>
</evidence>
<dbReference type="PANTHER" id="PTHR12677:SF59">
    <property type="entry name" value="GOLGI APPARATUS MEMBRANE PROTEIN TVP38-RELATED"/>
    <property type="match status" value="1"/>
</dbReference>
<comment type="caution">
    <text evidence="8">The sequence shown here is derived from an EMBL/GenBank/DDBJ whole genome shotgun (WGS) entry which is preliminary data.</text>
</comment>
<dbReference type="EMBL" id="JAAIVJ010000007">
    <property type="protein sequence ID" value="NEY91243.1"/>
    <property type="molecule type" value="Genomic_DNA"/>
</dbReference>